<accession>A0ACB6QDE8</accession>
<dbReference type="EMBL" id="MU003537">
    <property type="protein sequence ID" value="KAF2464397.1"/>
    <property type="molecule type" value="Genomic_DNA"/>
</dbReference>
<sequence>WVAGPGSRGTLSLVFSCGITLFLCVWTTVQVNIEPQENLNPTLARFIPIRALKKNKALLKLLAKRWVRKLGWSLIALIMPEGVMAIAAYERKIANLLLSQVDKIIPKGPERWDMFLAYYAIMGGFVILGNRGEENDDLQDINRLLTLTPYGVLQLLKWQWGSSTQKHGGKLINITSDEVRDKSNADLLNKLIVAWQALWMIAQVIGRRAEYPDIPVTLLELHTCLHAFAAFAMYLTWWNKPVDINLPTTV</sequence>
<name>A0ACB6QDE8_9PLEO</name>
<comment type="caution">
    <text evidence="1">The sequence shown here is derived from an EMBL/GenBank/DDBJ whole genome shotgun (WGS) entry which is preliminary data.</text>
</comment>
<keyword evidence="2" id="KW-1185">Reference proteome</keyword>
<evidence type="ECO:0000313" key="2">
    <source>
        <dbReference type="Proteomes" id="UP000799755"/>
    </source>
</evidence>
<feature type="non-terminal residue" evidence="1">
    <location>
        <position position="1"/>
    </location>
</feature>
<organism evidence="1 2">
    <name type="scientific">Lindgomyces ingoldianus</name>
    <dbReference type="NCBI Taxonomy" id="673940"/>
    <lineage>
        <taxon>Eukaryota</taxon>
        <taxon>Fungi</taxon>
        <taxon>Dikarya</taxon>
        <taxon>Ascomycota</taxon>
        <taxon>Pezizomycotina</taxon>
        <taxon>Dothideomycetes</taxon>
        <taxon>Pleosporomycetidae</taxon>
        <taxon>Pleosporales</taxon>
        <taxon>Lindgomycetaceae</taxon>
        <taxon>Lindgomyces</taxon>
    </lineage>
</organism>
<protein>
    <submittedName>
        <fullName evidence="1">Uncharacterized protein</fullName>
    </submittedName>
</protein>
<proteinExistence type="predicted"/>
<evidence type="ECO:0000313" key="1">
    <source>
        <dbReference type="EMBL" id="KAF2464397.1"/>
    </source>
</evidence>
<reference evidence="1" key="1">
    <citation type="journal article" date="2020" name="Stud. Mycol.">
        <title>101 Dothideomycetes genomes: a test case for predicting lifestyles and emergence of pathogens.</title>
        <authorList>
            <person name="Haridas S."/>
            <person name="Albert R."/>
            <person name="Binder M."/>
            <person name="Bloem J."/>
            <person name="Labutti K."/>
            <person name="Salamov A."/>
            <person name="Andreopoulos B."/>
            <person name="Baker S."/>
            <person name="Barry K."/>
            <person name="Bills G."/>
            <person name="Bluhm B."/>
            <person name="Cannon C."/>
            <person name="Castanera R."/>
            <person name="Culley D."/>
            <person name="Daum C."/>
            <person name="Ezra D."/>
            <person name="Gonzalez J."/>
            <person name="Henrissat B."/>
            <person name="Kuo A."/>
            <person name="Liang C."/>
            <person name="Lipzen A."/>
            <person name="Lutzoni F."/>
            <person name="Magnuson J."/>
            <person name="Mondo S."/>
            <person name="Nolan M."/>
            <person name="Ohm R."/>
            <person name="Pangilinan J."/>
            <person name="Park H.-J."/>
            <person name="Ramirez L."/>
            <person name="Alfaro M."/>
            <person name="Sun H."/>
            <person name="Tritt A."/>
            <person name="Yoshinaga Y."/>
            <person name="Zwiers L.-H."/>
            <person name="Turgeon B."/>
            <person name="Goodwin S."/>
            <person name="Spatafora J."/>
            <person name="Crous P."/>
            <person name="Grigoriev I."/>
        </authorList>
    </citation>
    <scope>NUCLEOTIDE SEQUENCE</scope>
    <source>
        <strain evidence="1">ATCC 200398</strain>
    </source>
</reference>
<feature type="non-terminal residue" evidence="1">
    <location>
        <position position="250"/>
    </location>
</feature>
<dbReference type="Proteomes" id="UP000799755">
    <property type="component" value="Unassembled WGS sequence"/>
</dbReference>
<gene>
    <name evidence="1" type="ORF">BDR25DRAFT_164563</name>
</gene>